<proteinExistence type="predicted"/>
<dbReference type="GO" id="GO:0018741">
    <property type="term" value="F:linear primary-alkylsulfatase activity"/>
    <property type="evidence" value="ECO:0007669"/>
    <property type="project" value="TreeGrafter"/>
</dbReference>
<accession>A0A6G4X9S0</accession>
<dbReference type="Proteomes" id="UP000481109">
    <property type="component" value="Unassembled WGS sequence"/>
</dbReference>
<sequence length="118" mass="12455">MPADLLFDFAAVHINGKAAEGVDLRINLNFVAPGSQSGEPWHMWVRHGVLNARPGQADDAQLTVTGPKAALVALLLDPGHAAETIAKHSLPTDGDVSVLEILAGVTDTFDPQFNIVIP</sequence>
<dbReference type="AlphaFoldDB" id="A0A6G4X9S0"/>
<dbReference type="SUPFAM" id="SSF55718">
    <property type="entry name" value="SCP-like"/>
    <property type="match status" value="1"/>
</dbReference>
<dbReference type="InterPro" id="IPR029229">
    <property type="entry name" value="Alkyl_sulf_C"/>
</dbReference>
<dbReference type="InterPro" id="IPR052195">
    <property type="entry name" value="Bact_Alkyl/Aryl-Sulfatase"/>
</dbReference>
<organism evidence="2 3">
    <name type="scientific">Streptomyces mesophilus</name>
    <dbReference type="NCBI Taxonomy" id="1775132"/>
    <lineage>
        <taxon>Bacteria</taxon>
        <taxon>Bacillati</taxon>
        <taxon>Actinomycetota</taxon>
        <taxon>Actinomycetes</taxon>
        <taxon>Kitasatosporales</taxon>
        <taxon>Streptomycetaceae</taxon>
        <taxon>Streptomyces</taxon>
    </lineage>
</organism>
<dbReference type="PANTHER" id="PTHR43223">
    <property type="entry name" value="ALKYL/ARYL-SULFATASE"/>
    <property type="match status" value="1"/>
</dbReference>
<evidence type="ECO:0000259" key="1">
    <source>
        <dbReference type="Pfam" id="PF14864"/>
    </source>
</evidence>
<feature type="domain" description="Alkyl sulfatase C-terminal" evidence="1">
    <location>
        <begin position="1"/>
        <end position="118"/>
    </location>
</feature>
<comment type="caution">
    <text evidence="2">The sequence shown here is derived from an EMBL/GenBank/DDBJ whole genome shotgun (WGS) entry which is preliminary data.</text>
</comment>
<gene>
    <name evidence="2" type="ORF">G6045_00265</name>
</gene>
<dbReference type="Pfam" id="PF14864">
    <property type="entry name" value="Alkyl_sulf_C"/>
    <property type="match status" value="1"/>
</dbReference>
<dbReference type="EMBL" id="JAAKZW010000001">
    <property type="protein sequence ID" value="NGO74128.1"/>
    <property type="molecule type" value="Genomic_DNA"/>
</dbReference>
<dbReference type="GO" id="GO:0018909">
    <property type="term" value="P:dodecyl sulfate metabolic process"/>
    <property type="evidence" value="ECO:0007669"/>
    <property type="project" value="TreeGrafter"/>
</dbReference>
<name>A0A6G4X9S0_9ACTN</name>
<evidence type="ECO:0000313" key="2">
    <source>
        <dbReference type="EMBL" id="NGO74128.1"/>
    </source>
</evidence>
<protein>
    <recommendedName>
        <fullName evidence="1">Alkyl sulfatase C-terminal domain-containing protein</fullName>
    </recommendedName>
</protein>
<dbReference type="Gene3D" id="3.30.1050.10">
    <property type="entry name" value="SCP2 sterol-binding domain"/>
    <property type="match status" value="1"/>
</dbReference>
<keyword evidence="3" id="KW-1185">Reference proteome</keyword>
<reference evidence="2 3" key="1">
    <citation type="submission" date="2020-02" db="EMBL/GenBank/DDBJ databases">
        <title>Whole-genome analyses of novel actinobacteria.</title>
        <authorList>
            <person name="Sahin N."/>
            <person name="Tokatli A."/>
        </authorList>
    </citation>
    <scope>NUCLEOTIDE SEQUENCE [LARGE SCALE GENOMIC DNA]</scope>
    <source>
        <strain evidence="2 3">YC504</strain>
    </source>
</reference>
<dbReference type="InterPro" id="IPR036527">
    <property type="entry name" value="SCP2_sterol-bd_dom_sf"/>
</dbReference>
<evidence type="ECO:0000313" key="3">
    <source>
        <dbReference type="Proteomes" id="UP000481109"/>
    </source>
</evidence>
<dbReference type="PANTHER" id="PTHR43223:SF1">
    <property type="entry name" value="ALKYL_ARYL-SULFATASE BDS1"/>
    <property type="match status" value="1"/>
</dbReference>